<dbReference type="FunFam" id="2.10.25.10:FF:000442">
    <property type="entry name" value="Integrin beta"/>
    <property type="match status" value="1"/>
</dbReference>
<dbReference type="SUPFAM" id="SSF53300">
    <property type="entry name" value="vWA-like"/>
    <property type="match status" value="1"/>
</dbReference>
<keyword evidence="6 23" id="KW-0812">Transmembrane</keyword>
<keyword evidence="10" id="KW-0106">Calcium</keyword>
<feature type="region of interest" description="Disordered" evidence="24">
    <location>
        <begin position="110"/>
        <end position="144"/>
    </location>
</feature>
<keyword evidence="5" id="KW-0597">Phosphoprotein</keyword>
<dbReference type="InterPro" id="IPR032695">
    <property type="entry name" value="Integrin_dom_sf"/>
</dbReference>
<evidence type="ECO:0000256" key="7">
    <source>
        <dbReference type="ARBA" id="ARBA00022723"/>
    </source>
</evidence>
<feature type="domain" description="Integrin beta subunit VWA" evidence="26">
    <location>
        <begin position="180"/>
        <end position="595"/>
    </location>
</feature>
<dbReference type="SMART" id="SM00423">
    <property type="entry name" value="PSI"/>
    <property type="match status" value="1"/>
</dbReference>
<evidence type="ECO:0000256" key="2">
    <source>
        <dbReference type="ARBA" id="ARBA00007449"/>
    </source>
</evidence>
<dbReference type="GO" id="GO:0034689">
    <property type="term" value="C:integrin alphaX-beta2 complex"/>
    <property type="evidence" value="ECO:0007669"/>
    <property type="project" value="Ensembl"/>
</dbReference>
<evidence type="ECO:0000259" key="26">
    <source>
        <dbReference type="SMART" id="SM00187"/>
    </source>
</evidence>
<keyword evidence="19" id="KW-0325">Glycoprotein</keyword>
<feature type="domain" description="Integrin beta subunit cytoplasmic" evidence="28">
    <location>
        <begin position="872"/>
        <end position="915"/>
    </location>
</feature>
<evidence type="ECO:0000256" key="19">
    <source>
        <dbReference type="ARBA" id="ARBA00023180"/>
    </source>
</evidence>
<dbReference type="GO" id="GO:0030369">
    <property type="term" value="F:ICAM-3 receptor activity"/>
    <property type="evidence" value="ECO:0007669"/>
    <property type="project" value="Ensembl"/>
</dbReference>
<evidence type="ECO:0000256" key="23">
    <source>
        <dbReference type="RuleBase" id="RU000633"/>
    </source>
</evidence>
<dbReference type="InterPro" id="IPR057073">
    <property type="entry name" value="EGF_integrin_2"/>
</dbReference>
<keyword evidence="15 23" id="KW-0401">Integrin</keyword>
<dbReference type="GO" id="GO:0019901">
    <property type="term" value="F:protein kinase binding"/>
    <property type="evidence" value="ECO:0007669"/>
    <property type="project" value="Ensembl"/>
</dbReference>
<dbReference type="SMART" id="SM01242">
    <property type="entry name" value="Integrin_B_tail"/>
    <property type="match status" value="1"/>
</dbReference>
<keyword evidence="18" id="KW-0675">Receptor</keyword>
<dbReference type="InterPro" id="IPR014836">
    <property type="entry name" value="Integrin_bsu_cyt_dom"/>
</dbReference>
<dbReference type="Gene3D" id="3.30.1680.10">
    <property type="entry name" value="ligand-binding face of the semaphorins, domain 2"/>
    <property type="match status" value="1"/>
</dbReference>
<evidence type="ECO:0000259" key="28">
    <source>
        <dbReference type="SMART" id="SM01241"/>
    </source>
</evidence>
<evidence type="ECO:0000256" key="14">
    <source>
        <dbReference type="ARBA" id="ARBA00022989"/>
    </source>
</evidence>
<dbReference type="InterPro" id="IPR057243">
    <property type="entry name" value="Integrin_I-EGF_CS"/>
</dbReference>
<evidence type="ECO:0000256" key="6">
    <source>
        <dbReference type="ARBA" id="ARBA00022692"/>
    </source>
</evidence>
<feature type="transmembrane region" description="Helical" evidence="25">
    <location>
        <begin position="849"/>
        <end position="871"/>
    </location>
</feature>
<dbReference type="SUPFAM" id="SSF69687">
    <property type="entry name" value="Integrin beta tail domain"/>
    <property type="match status" value="1"/>
</dbReference>
<feature type="domain" description="PSI" evidence="27">
    <location>
        <begin position="172"/>
        <end position="222"/>
    </location>
</feature>
<dbReference type="GO" id="GO:0032930">
    <property type="term" value="P:positive regulation of superoxide anion generation"/>
    <property type="evidence" value="ECO:0007669"/>
    <property type="project" value="Ensembl"/>
</dbReference>
<evidence type="ECO:0000256" key="13">
    <source>
        <dbReference type="ARBA" id="ARBA00022907"/>
    </source>
</evidence>
<reference evidence="30" key="3">
    <citation type="submission" date="2025-09" db="UniProtKB">
        <authorList>
            <consortium name="Ensembl"/>
        </authorList>
    </citation>
    <scope>IDENTIFICATION</scope>
</reference>
<evidence type="ECO:0000256" key="11">
    <source>
        <dbReference type="ARBA" id="ARBA00022842"/>
    </source>
</evidence>
<feature type="domain" description="Integrin beta subunit tail" evidence="29">
    <location>
        <begin position="770"/>
        <end position="848"/>
    </location>
</feature>
<dbReference type="GO" id="GO:0009986">
    <property type="term" value="C:cell surface"/>
    <property type="evidence" value="ECO:0007669"/>
    <property type="project" value="Ensembl"/>
</dbReference>
<dbReference type="Ensembl" id="ENSMFAT00000072300.1">
    <property type="protein sequence ID" value="ENSMFAP00000053356.1"/>
    <property type="gene ID" value="ENSMFAG00000036141.2"/>
</dbReference>
<dbReference type="GO" id="GO:0001540">
    <property type="term" value="F:amyloid-beta binding"/>
    <property type="evidence" value="ECO:0007669"/>
    <property type="project" value="TreeGrafter"/>
</dbReference>
<dbReference type="GO" id="GO:0046872">
    <property type="term" value="F:metal ion binding"/>
    <property type="evidence" value="ECO:0007669"/>
    <property type="project" value="UniProtKB-KW"/>
</dbReference>
<organism evidence="30 31">
    <name type="scientific">Macaca fascicularis</name>
    <name type="common">Crab-eating macaque</name>
    <name type="synonym">Cynomolgus monkey</name>
    <dbReference type="NCBI Taxonomy" id="9541"/>
    <lineage>
        <taxon>Eukaryota</taxon>
        <taxon>Metazoa</taxon>
        <taxon>Chordata</taxon>
        <taxon>Craniata</taxon>
        <taxon>Vertebrata</taxon>
        <taxon>Euteleostomi</taxon>
        <taxon>Mammalia</taxon>
        <taxon>Eutheria</taxon>
        <taxon>Euarchontoglires</taxon>
        <taxon>Primates</taxon>
        <taxon>Haplorrhini</taxon>
        <taxon>Catarrhini</taxon>
        <taxon>Cercopithecidae</taxon>
        <taxon>Cercopithecinae</taxon>
        <taxon>Macaca</taxon>
    </lineage>
</organism>
<evidence type="ECO:0000256" key="17">
    <source>
        <dbReference type="ARBA" id="ARBA00023157"/>
    </source>
</evidence>
<dbReference type="GO" id="GO:0035987">
    <property type="term" value="P:endodermal cell differentiation"/>
    <property type="evidence" value="ECO:0007669"/>
    <property type="project" value="Ensembl"/>
</dbReference>
<evidence type="ECO:0000256" key="10">
    <source>
        <dbReference type="ARBA" id="ARBA00022837"/>
    </source>
</evidence>
<dbReference type="Pfam" id="PF17205">
    <property type="entry name" value="PSI_integrin"/>
    <property type="match status" value="1"/>
</dbReference>
<keyword evidence="9" id="KW-0677">Repeat</keyword>
<dbReference type="GO" id="GO:0034688">
    <property type="term" value="C:integrin alphaM-beta2 complex"/>
    <property type="evidence" value="ECO:0007669"/>
    <property type="project" value="Ensembl"/>
</dbReference>
<keyword evidence="16 25" id="KW-0472">Membrane</keyword>
<dbReference type="PROSITE" id="PS52047">
    <property type="entry name" value="I_EGF_2"/>
    <property type="match status" value="3"/>
</dbReference>
<keyword evidence="11" id="KW-0460">Magnesium</keyword>
<feature type="region of interest" description="Disordered" evidence="24">
    <location>
        <begin position="34"/>
        <end position="64"/>
    </location>
</feature>
<dbReference type="PROSITE" id="PS00243">
    <property type="entry name" value="I_EGF_1"/>
    <property type="match status" value="1"/>
</dbReference>
<dbReference type="SUPFAM" id="SSF57196">
    <property type="entry name" value="EGF/Laminin"/>
    <property type="match status" value="2"/>
</dbReference>
<keyword evidence="31" id="KW-1185">Reference proteome</keyword>
<name>A0A7N9ICG4_MACFA</name>
<dbReference type="Pfam" id="PF23105">
    <property type="entry name" value="EGF_integrin"/>
    <property type="match status" value="1"/>
</dbReference>
<evidence type="ECO:0000256" key="9">
    <source>
        <dbReference type="ARBA" id="ARBA00022737"/>
    </source>
</evidence>
<evidence type="ECO:0000313" key="31">
    <source>
        <dbReference type="Proteomes" id="UP000233100"/>
    </source>
</evidence>
<dbReference type="GO" id="GO:0007159">
    <property type="term" value="P:leukocyte cell-cell adhesion"/>
    <property type="evidence" value="ECO:0007669"/>
    <property type="project" value="Ensembl"/>
</dbReference>
<evidence type="ECO:0000256" key="25">
    <source>
        <dbReference type="SAM" id="Phobius"/>
    </source>
</evidence>
<comment type="subunit">
    <text evidence="22">Heterodimer of an alpha and a beta subunit. The ITGB2 beta subunit associates with the ITGAL, ITGAM, ITGAX or ITGAD alpha subunits. Found in a complex with CD177 and ITGAM/CD11b. Interacts with FGR. Interacts with COPS5 and RANBP9. Interacts with FLNA (via filamin repeats 4, 9, 12, 17, 19, 21, and 23). Interacts with THBD.</text>
</comment>
<keyword evidence="20" id="KW-0873">Pyrrolidone carboxylic acid</keyword>
<evidence type="ECO:0000256" key="1">
    <source>
        <dbReference type="ARBA" id="ARBA00004251"/>
    </source>
</evidence>
<dbReference type="GO" id="GO:0005925">
    <property type="term" value="C:focal adhesion"/>
    <property type="evidence" value="ECO:0007669"/>
    <property type="project" value="TreeGrafter"/>
</dbReference>
<reference evidence="30" key="2">
    <citation type="submission" date="2025-08" db="UniProtKB">
        <authorList>
            <consortium name="Ensembl"/>
        </authorList>
    </citation>
    <scope>IDENTIFICATION</scope>
</reference>
<dbReference type="PANTHER" id="PTHR10082">
    <property type="entry name" value="INTEGRIN BETA SUBUNIT"/>
    <property type="match status" value="1"/>
</dbReference>
<evidence type="ECO:0000256" key="24">
    <source>
        <dbReference type="SAM" id="MobiDB-lite"/>
    </source>
</evidence>
<dbReference type="GO" id="GO:0033627">
    <property type="term" value="P:cell adhesion mediated by integrin"/>
    <property type="evidence" value="ECO:0007669"/>
    <property type="project" value="TreeGrafter"/>
</dbReference>
<dbReference type="SMART" id="SM01241">
    <property type="entry name" value="Integrin_b_cyt"/>
    <property type="match status" value="1"/>
</dbReference>
<evidence type="ECO:0000256" key="16">
    <source>
        <dbReference type="ARBA" id="ARBA00023136"/>
    </source>
</evidence>
<dbReference type="FunFam" id="2.10.25.10:FF:000098">
    <property type="entry name" value="Integrin beta"/>
    <property type="match status" value="1"/>
</dbReference>
<dbReference type="SUPFAM" id="SSF69179">
    <property type="entry name" value="Integrin domains"/>
    <property type="match status" value="1"/>
</dbReference>
<dbReference type="Gene3D" id="1.20.5.100">
    <property type="entry name" value="Cytochrome c1, transmembrane anchor, C-terminal"/>
    <property type="match status" value="1"/>
</dbReference>
<comment type="similarity">
    <text evidence="2 23">Belongs to the integrin beta chain family.</text>
</comment>
<keyword evidence="12 23" id="KW-0130">Cell adhesion</keyword>
<keyword evidence="8" id="KW-0732">Signal</keyword>
<dbReference type="GO" id="GO:0044853">
    <property type="term" value="C:plasma membrane raft"/>
    <property type="evidence" value="ECO:0007669"/>
    <property type="project" value="Ensembl"/>
</dbReference>
<dbReference type="Gene3D" id="3.40.50.410">
    <property type="entry name" value="von Willebrand factor, type A domain"/>
    <property type="match status" value="1"/>
</dbReference>
<dbReference type="SMART" id="SM00187">
    <property type="entry name" value="INB"/>
    <property type="match status" value="1"/>
</dbReference>
<dbReference type="GO" id="GO:0031072">
    <property type="term" value="F:heat shock protein binding"/>
    <property type="evidence" value="ECO:0007669"/>
    <property type="project" value="Ensembl"/>
</dbReference>
<dbReference type="Bgee" id="ENSMFAG00000036141">
    <property type="expression patterns" value="Expressed in bone marrow and 12 other cell types or tissues"/>
</dbReference>
<dbReference type="GO" id="GO:0006909">
    <property type="term" value="P:phagocytosis"/>
    <property type="evidence" value="ECO:0007669"/>
    <property type="project" value="UniProtKB-KW"/>
</dbReference>
<evidence type="ECO:0000256" key="18">
    <source>
        <dbReference type="ARBA" id="ARBA00023170"/>
    </source>
</evidence>
<dbReference type="GO" id="GO:0030593">
    <property type="term" value="P:neutrophil chemotaxis"/>
    <property type="evidence" value="ECO:0007669"/>
    <property type="project" value="Ensembl"/>
</dbReference>
<dbReference type="InterPro" id="IPR036349">
    <property type="entry name" value="Integrin_bsu_tail_dom_sf"/>
</dbReference>
<dbReference type="Pfam" id="PF00362">
    <property type="entry name" value="Integrin_beta"/>
    <property type="match status" value="1"/>
</dbReference>
<proteinExistence type="inferred from homology"/>
<accession>A0A7N9ICG4</accession>
<keyword evidence="17" id="KW-1015">Disulfide bond</keyword>
<evidence type="ECO:0000256" key="4">
    <source>
        <dbReference type="ARBA" id="ARBA00022536"/>
    </source>
</evidence>
<protein>
    <recommendedName>
        <fullName evidence="23">Integrin beta</fullName>
    </recommendedName>
</protein>
<dbReference type="GO" id="GO:0007229">
    <property type="term" value="P:integrin-mediated signaling pathway"/>
    <property type="evidence" value="ECO:0007669"/>
    <property type="project" value="UniProtKB-KW"/>
</dbReference>
<gene>
    <name evidence="30" type="primary">ITGB2</name>
</gene>
<dbReference type="InterPro" id="IPR036465">
    <property type="entry name" value="vWFA_dom_sf"/>
</dbReference>
<evidence type="ECO:0000259" key="27">
    <source>
        <dbReference type="SMART" id="SM00423"/>
    </source>
</evidence>
<dbReference type="GO" id="GO:0043315">
    <property type="term" value="P:positive regulation of neutrophil degranulation"/>
    <property type="evidence" value="ECO:0007669"/>
    <property type="project" value="Ensembl"/>
</dbReference>
<dbReference type="GO" id="GO:0034113">
    <property type="term" value="P:heterotypic cell-cell adhesion"/>
    <property type="evidence" value="ECO:0007669"/>
    <property type="project" value="Ensembl"/>
</dbReference>
<dbReference type="InterPro" id="IPR033760">
    <property type="entry name" value="Integrin_beta_N"/>
</dbReference>
<dbReference type="FunFam" id="3.40.50.410:FF:000002">
    <property type="entry name" value="Integrin beta"/>
    <property type="match status" value="1"/>
</dbReference>
<keyword evidence="3" id="KW-1003">Cell membrane</keyword>
<dbReference type="GO" id="GO:0043113">
    <property type="term" value="P:receptor clustering"/>
    <property type="evidence" value="ECO:0007669"/>
    <property type="project" value="Ensembl"/>
</dbReference>
<keyword evidence="7" id="KW-0479">Metal-binding</keyword>
<reference evidence="30 31" key="1">
    <citation type="submission" date="2013-03" db="EMBL/GenBank/DDBJ databases">
        <authorList>
            <person name="Warren W."/>
            <person name="Wilson R.K."/>
        </authorList>
    </citation>
    <scope>NUCLEOTIDE SEQUENCE</scope>
</reference>
<evidence type="ECO:0000259" key="29">
    <source>
        <dbReference type="SMART" id="SM01242"/>
    </source>
</evidence>
<evidence type="ECO:0000256" key="21">
    <source>
        <dbReference type="ARBA" id="ARBA00035630"/>
    </source>
</evidence>
<dbReference type="InterPro" id="IPR015439">
    <property type="entry name" value="Integrin_b-2_sf"/>
</dbReference>
<evidence type="ECO:0000256" key="8">
    <source>
        <dbReference type="ARBA" id="ARBA00022729"/>
    </source>
</evidence>
<dbReference type="FunFam" id="2.60.40.1510:FF:000008">
    <property type="entry name" value="Integrin beta"/>
    <property type="match status" value="1"/>
</dbReference>
<evidence type="ECO:0000256" key="20">
    <source>
        <dbReference type="ARBA" id="ARBA00023283"/>
    </source>
</evidence>
<dbReference type="Gene3D" id="6.20.50.10">
    <property type="match status" value="1"/>
</dbReference>
<feature type="region of interest" description="Disordered" evidence="24">
    <location>
        <begin position="1"/>
        <end position="22"/>
    </location>
</feature>
<keyword evidence="13" id="KW-0581">Phagocytosis</keyword>
<evidence type="ECO:0000256" key="22">
    <source>
        <dbReference type="ARBA" id="ARBA00065124"/>
    </source>
</evidence>
<dbReference type="Proteomes" id="UP000233100">
    <property type="component" value="Chromosome 3"/>
</dbReference>
<dbReference type="Pfam" id="PF08725">
    <property type="entry name" value="Integrin_b_cyt"/>
    <property type="match status" value="1"/>
</dbReference>
<dbReference type="Gene3D" id="2.60.40.1510">
    <property type="entry name" value="ntegrin, alpha v. Chain A, domain 3"/>
    <property type="match status" value="1"/>
</dbReference>
<evidence type="ECO:0000313" key="30">
    <source>
        <dbReference type="Ensembl" id="ENSMFAP00000053356.1"/>
    </source>
</evidence>
<dbReference type="InterPro" id="IPR012896">
    <property type="entry name" value="Integrin_bsu_tail"/>
</dbReference>
<dbReference type="FunFam" id="1.20.5.100:FF:000008">
    <property type="entry name" value="Integrin beta"/>
    <property type="match status" value="1"/>
</dbReference>
<sequence length="963" mass="105081">MGTPWGFSEDPQEKLQEAPTHSTCSVVAPELAGSKCNGIRPGSGSGWGKDHGVRGGGGSEQLRAAGEGRRLPPWRLTLVPGGHFREGGATLQCTGLGPAAASARSGLHPRATDWETEAGAKPTAQPLPGLRPRPPPGSFPEARGQEKDMLGLRPALLALVGLLSLGCVLSQECTKFKVSSCRECIESGPGCTWCQKLNFTGPGDPDSIRCDTRPQLLMRGCPADDIMDPRSLAKTQEDHDGGQTQLSPQKVTLYLRPGQAAEFTVTFRRAKGYPIDLYYLMDLSYSMLDDLRNVKKLGGDLLQALNEITESGRIGFGSFVDKTVLPFVNTHPDKLRNPCPDKEKECQAPFAFRHVLKLTSNSNQFQREVGKQLISGNLDAPEGGLDAMMQVAACLEEIGWRNVTRLLVFATDDGFHFAGDGKLGAILTPNDGRCHLEDNMYKRSNEFDYPSVGQLAHKLAENNIQPIFAVTRKMVKTYEKLTEIIPKSAVGELSDDSSNVVQLIKNAYNKLSSRVFLDHNALPDTLKVTYDSFCSNGVTLKDQSRGDCDGVQINVPVTFRVKVTATECIQEQSFVIRALGFTDTVTVRVLPQCECRCRDQSRDRGFCHGKGFLECGICRCDTGYIGKTCECQTQGRSSQELEGSCRKDNNSVICSGLGDCVCGQCLCHTSDVPGKMIYGQYCECDTVNCERYNGQVCGGPARGLCFCGKCRCLQGFEGSACQCERTTEGCLNARRVECSGRGRCRCNVCECERNYQPPLCQECPGCPSPCGEHISCAECLKFDKGPFGKNCSAACRRLQLSNNPVKGRTCKERDSEGCWVTYMLEQQDGWDHYIIYVDESRECVAGPNIAAIVGGTVAGIVLIGVLLLVIWKALTHLSDLREYRRFEKEKLKSQWNNDNPLFKSATTTVMNQEGRRFPSLAPENPGPEKGAAGARERAAPALVGLKAADCVQVHASKCIFAIS</sequence>
<dbReference type="FunFam" id="2.10.25.10:FF:000076">
    <property type="entry name" value="Integrin beta"/>
    <property type="match status" value="1"/>
</dbReference>
<dbReference type="AlphaFoldDB" id="A0A7N9ICG4"/>
<dbReference type="InterPro" id="IPR016201">
    <property type="entry name" value="PSI"/>
</dbReference>
<evidence type="ECO:0000256" key="3">
    <source>
        <dbReference type="ARBA" id="ARBA00022475"/>
    </source>
</evidence>
<evidence type="ECO:0000256" key="15">
    <source>
        <dbReference type="ARBA" id="ARBA00023037"/>
    </source>
</evidence>
<feature type="compositionally biased region" description="Pro residues" evidence="24">
    <location>
        <begin position="129"/>
        <end position="138"/>
    </location>
</feature>
<dbReference type="Gene3D" id="2.10.25.10">
    <property type="entry name" value="Laminin"/>
    <property type="match status" value="4"/>
</dbReference>
<keyword evidence="4" id="KW-0245">EGF-like domain</keyword>
<dbReference type="PANTHER" id="PTHR10082:SF15">
    <property type="entry name" value="INTEGRIN BETA-2"/>
    <property type="match status" value="1"/>
</dbReference>
<dbReference type="Pfam" id="PF07965">
    <property type="entry name" value="Integrin_B_tail"/>
    <property type="match status" value="1"/>
</dbReference>
<dbReference type="PRINTS" id="PR01186">
    <property type="entry name" value="INTEGRINB"/>
</dbReference>
<dbReference type="FunFam" id="2.10.25.10:FF:000478">
    <property type="entry name" value="Integrin beta"/>
    <property type="match status" value="1"/>
</dbReference>
<keyword evidence="14 25" id="KW-1133">Transmembrane helix</keyword>
<dbReference type="SUPFAM" id="SSF103575">
    <property type="entry name" value="Plexin repeat"/>
    <property type="match status" value="1"/>
</dbReference>
<dbReference type="GO" id="GO:0034687">
    <property type="term" value="C:integrin alphaL-beta2 complex"/>
    <property type="evidence" value="ECO:0007669"/>
    <property type="project" value="Ensembl"/>
</dbReference>
<dbReference type="GO" id="GO:0007160">
    <property type="term" value="P:cell-matrix adhesion"/>
    <property type="evidence" value="ECO:0007669"/>
    <property type="project" value="Ensembl"/>
</dbReference>
<comment type="subcellular location">
    <subcellularLocation>
        <location evidence="1 23">Cell membrane</location>
        <topology evidence="1 23">Single-pass type I membrane protein</topology>
    </subcellularLocation>
    <subcellularLocation>
        <location evidence="21">Membrane raft</location>
        <topology evidence="21">Single-pass type I membrane protein</topology>
    </subcellularLocation>
</comment>
<evidence type="ECO:0000256" key="5">
    <source>
        <dbReference type="ARBA" id="ARBA00022553"/>
    </source>
</evidence>
<dbReference type="GeneTree" id="ENSGT01150000286983"/>
<dbReference type="InterPro" id="IPR015812">
    <property type="entry name" value="Integrin_bsu"/>
</dbReference>
<dbReference type="FunFam" id="3.30.1680.10:FF:000012">
    <property type="entry name" value="Integrin beta"/>
    <property type="match status" value="1"/>
</dbReference>
<dbReference type="InterPro" id="IPR002369">
    <property type="entry name" value="Integrin_bsu_VWA"/>
</dbReference>
<dbReference type="GO" id="GO:0005178">
    <property type="term" value="F:integrin binding"/>
    <property type="evidence" value="ECO:0007669"/>
    <property type="project" value="TreeGrafter"/>
</dbReference>
<evidence type="ECO:0000256" key="12">
    <source>
        <dbReference type="ARBA" id="ARBA00022889"/>
    </source>
</evidence>